<reference evidence="1 2" key="1">
    <citation type="submission" date="2017-03" db="EMBL/GenBank/DDBJ databases">
        <authorList>
            <person name="Afonso C.L."/>
            <person name="Miller P.J."/>
            <person name="Scott M.A."/>
            <person name="Spackman E."/>
            <person name="Goraichik I."/>
            <person name="Dimitrov K.M."/>
            <person name="Suarez D.L."/>
            <person name="Swayne D.E."/>
        </authorList>
    </citation>
    <scope>NUCLEOTIDE SEQUENCE [LARGE SCALE GENOMIC DNA]</scope>
    <source>
        <strain evidence="1">SB41UT1</strain>
    </source>
</reference>
<dbReference type="AlphaFoldDB" id="A0A1X7AM32"/>
<accession>A0A1X7AM32</accession>
<gene>
    <name evidence="1" type="ORF">EHSB41UT_03146</name>
</gene>
<protein>
    <recommendedName>
        <fullName evidence="3">DUF4136 domain-containing protein</fullName>
    </recommendedName>
</protein>
<name>A0A1X7AM32_9GAMM</name>
<proteinExistence type="predicted"/>
<dbReference type="Proteomes" id="UP000196573">
    <property type="component" value="Unassembled WGS sequence"/>
</dbReference>
<dbReference type="OrthoDB" id="6196248at2"/>
<organism evidence="1 2">
    <name type="scientific">Parendozoicomonas haliclonae</name>
    <dbReference type="NCBI Taxonomy" id="1960125"/>
    <lineage>
        <taxon>Bacteria</taxon>
        <taxon>Pseudomonadati</taxon>
        <taxon>Pseudomonadota</taxon>
        <taxon>Gammaproteobacteria</taxon>
        <taxon>Oceanospirillales</taxon>
        <taxon>Endozoicomonadaceae</taxon>
        <taxon>Parendozoicomonas</taxon>
    </lineage>
</organism>
<evidence type="ECO:0008006" key="3">
    <source>
        <dbReference type="Google" id="ProtNLM"/>
    </source>
</evidence>
<dbReference type="RefSeq" id="WP_087111564.1">
    <property type="nucleotide sequence ID" value="NZ_CBCSCN010000007.1"/>
</dbReference>
<sequence>MGKNNNRHQAFCIAAGLSLSLVLSGCSQTPKAPESLLPSGPQALAVTATHKQHFQPGRYDRLIIEPIYAGKKDQLLPERKQAYAAIESILVSELKPKLSTEKGPRLGALTVRYGLVSGQLVSDSSLINFFGNTPGLTTVPGEEKMTIAVSLIHAETGKELWKGAAQGFVAKELSRELQLERARQAVHRMLATIEN</sequence>
<dbReference type="EMBL" id="FWPT01000007">
    <property type="protein sequence ID" value="SMA49262.1"/>
    <property type="molecule type" value="Genomic_DNA"/>
</dbReference>
<evidence type="ECO:0000313" key="2">
    <source>
        <dbReference type="Proteomes" id="UP000196573"/>
    </source>
</evidence>
<keyword evidence="2" id="KW-1185">Reference proteome</keyword>
<dbReference type="PROSITE" id="PS51257">
    <property type="entry name" value="PROKAR_LIPOPROTEIN"/>
    <property type="match status" value="1"/>
</dbReference>
<evidence type="ECO:0000313" key="1">
    <source>
        <dbReference type="EMBL" id="SMA49262.1"/>
    </source>
</evidence>